<dbReference type="Pfam" id="PF00534">
    <property type="entry name" value="Glycos_transf_1"/>
    <property type="match status" value="1"/>
</dbReference>
<protein>
    <submittedName>
        <fullName evidence="3">Glycosyltransferase</fullName>
    </submittedName>
</protein>
<dbReference type="EMBL" id="CP063362">
    <property type="protein sequence ID" value="QRG05974.1"/>
    <property type="molecule type" value="Genomic_DNA"/>
</dbReference>
<dbReference type="RefSeq" id="WP_203192849.1">
    <property type="nucleotide sequence ID" value="NZ_CP063362.1"/>
</dbReference>
<dbReference type="Gene3D" id="3.40.50.2000">
    <property type="entry name" value="Glycogen Phosphorylase B"/>
    <property type="match status" value="2"/>
</dbReference>
<reference evidence="3 4" key="1">
    <citation type="submission" date="2020-10" db="EMBL/GenBank/DDBJ databases">
        <title>Degradation of 1,4-Dioxane by Xanthobacter sp. YN2, via a Novel Group-2 Soluble Di-Iron Monooxygenase.</title>
        <authorList>
            <person name="Ma F."/>
            <person name="Wang Y."/>
            <person name="Yang J."/>
            <person name="Guo H."/>
            <person name="Su D."/>
            <person name="Yu L."/>
        </authorList>
    </citation>
    <scope>NUCLEOTIDE SEQUENCE [LARGE SCALE GENOMIC DNA]</scope>
    <source>
        <strain evidence="3 4">YN2</strain>
    </source>
</reference>
<keyword evidence="4" id="KW-1185">Reference proteome</keyword>
<dbReference type="InterPro" id="IPR050194">
    <property type="entry name" value="Glycosyltransferase_grp1"/>
</dbReference>
<evidence type="ECO:0000313" key="4">
    <source>
        <dbReference type="Proteomes" id="UP000596427"/>
    </source>
</evidence>
<dbReference type="PANTHER" id="PTHR45947">
    <property type="entry name" value="SULFOQUINOVOSYL TRANSFERASE SQD2"/>
    <property type="match status" value="1"/>
</dbReference>
<proteinExistence type="predicted"/>
<evidence type="ECO:0000259" key="1">
    <source>
        <dbReference type="Pfam" id="PF00534"/>
    </source>
</evidence>
<dbReference type="GO" id="GO:0016757">
    <property type="term" value="F:glycosyltransferase activity"/>
    <property type="evidence" value="ECO:0007669"/>
    <property type="project" value="InterPro"/>
</dbReference>
<accession>A0A974PMK8</accession>
<dbReference type="AlphaFoldDB" id="A0A974PMK8"/>
<feature type="domain" description="Glycosyltransferase subfamily 4-like N-terminal" evidence="2">
    <location>
        <begin position="64"/>
        <end position="198"/>
    </location>
</feature>
<dbReference type="InterPro" id="IPR001296">
    <property type="entry name" value="Glyco_trans_1"/>
</dbReference>
<dbReference type="PANTHER" id="PTHR45947:SF3">
    <property type="entry name" value="SULFOQUINOVOSYL TRANSFERASE SQD2"/>
    <property type="match status" value="1"/>
</dbReference>
<dbReference type="SUPFAM" id="SSF53756">
    <property type="entry name" value="UDP-Glycosyltransferase/glycogen phosphorylase"/>
    <property type="match status" value="1"/>
</dbReference>
<dbReference type="Pfam" id="PF13439">
    <property type="entry name" value="Glyco_transf_4"/>
    <property type="match status" value="1"/>
</dbReference>
<evidence type="ECO:0000313" key="3">
    <source>
        <dbReference type="EMBL" id="QRG05974.1"/>
    </source>
</evidence>
<dbReference type="KEGG" id="xdi:EZH22_23650"/>
<feature type="domain" description="Glycosyl transferase family 1" evidence="1">
    <location>
        <begin position="207"/>
        <end position="358"/>
    </location>
</feature>
<organism evidence="3 4">
    <name type="scientific">Xanthobacter dioxanivorans</name>
    <dbReference type="NCBI Taxonomy" id="2528964"/>
    <lineage>
        <taxon>Bacteria</taxon>
        <taxon>Pseudomonadati</taxon>
        <taxon>Pseudomonadota</taxon>
        <taxon>Alphaproteobacteria</taxon>
        <taxon>Hyphomicrobiales</taxon>
        <taxon>Xanthobacteraceae</taxon>
        <taxon>Xanthobacter</taxon>
    </lineage>
</organism>
<evidence type="ECO:0000259" key="2">
    <source>
        <dbReference type="Pfam" id="PF13439"/>
    </source>
</evidence>
<dbReference type="InterPro" id="IPR028098">
    <property type="entry name" value="Glyco_trans_4-like_N"/>
</dbReference>
<sequence length="387" mass="44169">MRLPDHPRKIAIVHDWLATYTGAERCLEQMLLCYPDAVVFALFDVLPAGQRAFLGGRQPRTTFMQRLPFLKKHYRTYLPLMPLAVEQLDMSGFDLVISSSWALAKGVVTGPDQLHVCYCYTPIRYAWELQHRYLEEAGIARGMKSMLVRIFLHYIRLWDCRTCNSVDRFIAISEFIGRRIWKVYRRRSAVIHPPVNIEYFSVDPVRTRGDYYVTASRMVPYKMIHKIIEAFRALPDRRLVVIGDGPDMGLCRKAAGPNVEIRGYLPLDAMRDEIQGARAFLFMAEEDFGIAPVEAQACGIPVIAFGKGGVLDSMRGLDAPEPTGVFFDEQTPQALADAVRLFESNSNKISSEACRLNAERFSAARYRAQFVAEVDRAWAEYQRSEQH</sequence>
<gene>
    <name evidence="3" type="ORF">EZH22_23650</name>
</gene>
<name>A0A974PMK8_9HYPH</name>
<dbReference type="Proteomes" id="UP000596427">
    <property type="component" value="Chromosome"/>
</dbReference>